<name>M4HN65_9CAUD</name>
<evidence type="ECO:0000313" key="2">
    <source>
        <dbReference type="Proteomes" id="UP000011865"/>
    </source>
</evidence>
<proteinExistence type="predicted"/>
<dbReference type="EMBL" id="JX094431">
    <property type="protein sequence ID" value="AFQ96378.1"/>
    <property type="molecule type" value="Genomic_DNA"/>
</dbReference>
<dbReference type="OrthoDB" id="26460at10239"/>
<protein>
    <submittedName>
        <fullName evidence="1">Uncharacterized protein</fullName>
    </submittedName>
</protein>
<organism evidence="1 2">
    <name type="scientific">Bacillus phage vB_BceM_Bc431v3</name>
    <dbReference type="NCBI Taxonomy" id="1195072"/>
    <lineage>
        <taxon>Viruses</taxon>
        <taxon>Duplodnaviria</taxon>
        <taxon>Heunggongvirae</taxon>
        <taxon>Uroviricota</taxon>
        <taxon>Caudoviricetes</taxon>
        <taxon>Herelleviridae</taxon>
        <taxon>Bastillevirinae</taxon>
        <taxon>Caeruleovirus</taxon>
        <taxon>Caeruleovirus Bc431</taxon>
    </lineage>
</organism>
<evidence type="ECO:0000313" key="1">
    <source>
        <dbReference type="EMBL" id="AFQ96378.1"/>
    </source>
</evidence>
<sequence length="100" mass="11441">MNLAKELLELAKSKLETNSKDYIDEVRRKAKRAANGSRVQVEVELPTKSRSLKREIANALYEDGFSVTTKDFPSTGSFYVIVDWSREVPKQPEHIDYSGY</sequence>
<dbReference type="KEGG" id="vg:15041827"/>
<dbReference type="RefSeq" id="YP_007676968.1">
    <property type="nucleotide sequence ID" value="NC_020873.1"/>
</dbReference>
<accession>M4HN65</accession>
<keyword evidence="2" id="KW-1185">Reference proteome</keyword>
<reference evidence="1 2" key="1">
    <citation type="journal article" date="2013" name="Virol. J.">
        <title>Genome sequence and analysis of a broad-host range lytic bacteriophage that infects the Bacillus cereus group.</title>
        <authorList>
            <person name="El-Arabi T.F."/>
            <person name="Griffiths M.W."/>
            <person name="She Y.M."/>
            <person name="Villegas A."/>
            <person name="Lingohr E.J."/>
            <person name="Kropinski A.M."/>
        </authorList>
    </citation>
    <scope>NUCLEOTIDE SEQUENCE [LARGE SCALE GENOMIC DNA]</scope>
</reference>
<dbReference type="GeneID" id="15041827"/>
<dbReference type="Proteomes" id="UP000011865">
    <property type="component" value="Segment"/>
</dbReference>
<gene>
    <name evidence="1" type="primary">orf068</name>
</gene>